<dbReference type="InterPro" id="IPR039901">
    <property type="entry name" value="Kdotransferase"/>
</dbReference>
<comment type="catalytic activity">
    <reaction evidence="6 7">
        <text>lipid IVA (E. coli) + CMP-3-deoxy-beta-D-manno-octulosonate = alpha-Kdo-(2-&gt;6)-lipid IVA (E. coli) + CMP + H(+)</text>
        <dbReference type="Rhea" id="RHEA:28066"/>
        <dbReference type="ChEBI" id="CHEBI:15378"/>
        <dbReference type="ChEBI" id="CHEBI:58603"/>
        <dbReference type="ChEBI" id="CHEBI:60364"/>
        <dbReference type="ChEBI" id="CHEBI:60377"/>
        <dbReference type="ChEBI" id="CHEBI:85987"/>
        <dbReference type="EC" id="2.4.99.12"/>
    </reaction>
</comment>
<keyword evidence="7" id="KW-0472">Membrane</keyword>
<proteinExistence type="inferred from homology"/>
<organism evidence="9 10">
    <name type="scientific">Thalassotalea insulae</name>
    <dbReference type="NCBI Taxonomy" id="2056778"/>
    <lineage>
        <taxon>Bacteria</taxon>
        <taxon>Pseudomonadati</taxon>
        <taxon>Pseudomonadota</taxon>
        <taxon>Gammaproteobacteria</taxon>
        <taxon>Alteromonadales</taxon>
        <taxon>Colwelliaceae</taxon>
        <taxon>Thalassotalea</taxon>
    </lineage>
</organism>
<dbReference type="EMBL" id="BSST01000001">
    <property type="protein sequence ID" value="GLX78397.1"/>
    <property type="molecule type" value="Genomic_DNA"/>
</dbReference>
<sequence>MHYFISLLLYRILLLLLLPVLIVVLLLRSINHPQYRYRIFERLGFVNSDFKIGGIVIHAASVGEVIALKSYIELLLQQAPELIITFTTFTPTGSAQVKKLFADRVQHCYLPLDIWPCSWLFLKALAPKAVVLMETELWPNLIAQCHQRGIILQLINGRLSDNSINSYRKLSWLIKPSLQSFQQILAQSSDNQKNFIALGADAEKCQVSGNLKYDLHISETVRKKALLLAQFIAKQRKIWLVASTHPGDEELVLASFAQLKVKYPELLLVLVPRHPERFESIYQLCLAQGFQSIKRSTERPVTSENDIWLIDSLGELLPLCGLADIVTMGGSFSSIGGHNPLEPALFKKPIVVGHDMKNFRAVMKQLTAKQGIMQLTTRDSYSRVQMTDALTQAVDQLLQQPQMMEQLGQQAFNVVQANQGASEYSVQALLALVKH</sequence>
<evidence type="ECO:0000259" key="8">
    <source>
        <dbReference type="Pfam" id="PF04413"/>
    </source>
</evidence>
<dbReference type="Proteomes" id="UP001157186">
    <property type="component" value="Unassembled WGS sequence"/>
</dbReference>
<evidence type="ECO:0000313" key="9">
    <source>
        <dbReference type="EMBL" id="GLX78397.1"/>
    </source>
</evidence>
<evidence type="ECO:0000256" key="1">
    <source>
        <dbReference type="ARBA" id="ARBA00004713"/>
    </source>
</evidence>
<dbReference type="EC" id="2.4.99.12" evidence="2 7"/>
<accession>A0ABQ6GSN4</accession>
<dbReference type="PANTHER" id="PTHR42755">
    <property type="entry name" value="3-DEOXY-MANNO-OCTULOSONATE CYTIDYLYLTRANSFERASE"/>
    <property type="match status" value="1"/>
</dbReference>
<dbReference type="GO" id="GO:0016740">
    <property type="term" value="F:transferase activity"/>
    <property type="evidence" value="ECO:0007669"/>
    <property type="project" value="UniProtKB-KW"/>
</dbReference>
<evidence type="ECO:0000256" key="3">
    <source>
        <dbReference type="ARBA" id="ARBA00019077"/>
    </source>
</evidence>
<keyword evidence="7" id="KW-1003">Cell membrane</keyword>
<evidence type="ECO:0000256" key="6">
    <source>
        <dbReference type="ARBA" id="ARBA00049183"/>
    </source>
</evidence>
<evidence type="ECO:0000256" key="2">
    <source>
        <dbReference type="ARBA" id="ARBA00012621"/>
    </source>
</evidence>
<dbReference type="Pfam" id="PF04413">
    <property type="entry name" value="Glycos_transf_N"/>
    <property type="match status" value="1"/>
</dbReference>
<reference evidence="9 10" key="1">
    <citation type="submission" date="2023-03" db="EMBL/GenBank/DDBJ databases">
        <title>Draft genome sequence of Thalassotalea insulae KCTC 62186T.</title>
        <authorList>
            <person name="Sawabe T."/>
        </authorList>
    </citation>
    <scope>NUCLEOTIDE SEQUENCE [LARGE SCALE GENOMIC DNA]</scope>
    <source>
        <strain evidence="9 10">KCTC 62186</strain>
    </source>
</reference>
<evidence type="ECO:0000256" key="5">
    <source>
        <dbReference type="ARBA" id="ARBA00031445"/>
    </source>
</evidence>
<dbReference type="InterPro" id="IPR038107">
    <property type="entry name" value="Glycos_transf_N_sf"/>
</dbReference>
<dbReference type="InterPro" id="IPR007507">
    <property type="entry name" value="Glycos_transf_N"/>
</dbReference>
<dbReference type="NCBIfam" id="NF004388">
    <property type="entry name" value="PRK05749.1-4"/>
    <property type="match status" value="1"/>
</dbReference>
<gene>
    <name evidence="9" type="primary">waaA</name>
    <name evidence="9" type="ORF">tinsulaeT_17370</name>
</gene>
<dbReference type="Gene3D" id="3.40.50.11720">
    <property type="entry name" value="3-Deoxy-D-manno-octulosonic-acid transferase, N-terminal domain"/>
    <property type="match status" value="1"/>
</dbReference>
<feature type="domain" description="3-deoxy-D-manno-octulosonic-acid transferase N-terminal" evidence="8">
    <location>
        <begin position="38"/>
        <end position="214"/>
    </location>
</feature>
<name>A0ABQ6GSN4_9GAMM</name>
<evidence type="ECO:0000256" key="4">
    <source>
        <dbReference type="ARBA" id="ARBA00022679"/>
    </source>
</evidence>
<dbReference type="SUPFAM" id="SSF53756">
    <property type="entry name" value="UDP-Glycosyltransferase/glycogen phosphorylase"/>
    <property type="match status" value="1"/>
</dbReference>
<evidence type="ECO:0000313" key="10">
    <source>
        <dbReference type="Proteomes" id="UP001157186"/>
    </source>
</evidence>
<comment type="caution">
    <text evidence="9">The sequence shown here is derived from an EMBL/GenBank/DDBJ whole genome shotgun (WGS) entry which is preliminary data.</text>
</comment>
<comment type="subcellular location">
    <subcellularLocation>
        <location evidence="7">Cell membrane</location>
    </subcellularLocation>
</comment>
<evidence type="ECO:0000256" key="7">
    <source>
        <dbReference type="RuleBase" id="RU365103"/>
    </source>
</evidence>
<keyword evidence="7" id="KW-1133">Transmembrane helix</keyword>
<keyword evidence="7" id="KW-0448">Lipopolysaccharide biosynthesis</keyword>
<dbReference type="RefSeq" id="WP_284244280.1">
    <property type="nucleotide sequence ID" value="NZ_BSST01000001.1"/>
</dbReference>
<comment type="function">
    <text evidence="7">Involved in lipopolysaccharide (LPS) biosynthesis. Catalyzes the transfer of 3-deoxy-D-manno-octulosonate (Kdo) residue(s) from CMP-Kdo to lipid IV(A), the tetraacyldisaccharide-1,4'-bisphosphate precursor of lipid A.</text>
</comment>
<keyword evidence="7" id="KW-0812">Transmembrane</keyword>
<feature type="transmembrane region" description="Helical" evidence="7">
    <location>
        <begin position="7"/>
        <end position="27"/>
    </location>
</feature>
<dbReference type="Gene3D" id="3.40.50.2000">
    <property type="entry name" value="Glycogen Phosphorylase B"/>
    <property type="match status" value="1"/>
</dbReference>
<keyword evidence="4 7" id="KW-0808">Transferase</keyword>
<protein>
    <recommendedName>
        <fullName evidence="3 7">3-deoxy-D-manno-octulosonic acid transferase</fullName>
        <shortName evidence="7">Kdo transferase</shortName>
        <ecNumber evidence="2 7">2.4.99.12</ecNumber>
    </recommendedName>
    <alternativeName>
        <fullName evidence="5 7">Lipid IV(A) 3-deoxy-D-manno-octulosonic acid transferase</fullName>
    </alternativeName>
</protein>
<comment type="pathway">
    <text evidence="1 7">Bacterial outer membrane biogenesis; LPS core biosynthesis.</text>
</comment>
<keyword evidence="10" id="KW-1185">Reference proteome</keyword>
<comment type="similarity">
    <text evidence="7">Belongs to the glycosyltransferase group 1 family.</text>
</comment>
<dbReference type="PANTHER" id="PTHR42755:SF1">
    <property type="entry name" value="3-DEOXY-D-MANNO-OCTULOSONIC ACID TRANSFERASE, MITOCHONDRIAL-RELATED"/>
    <property type="match status" value="1"/>
</dbReference>